<dbReference type="GO" id="GO:0003676">
    <property type="term" value="F:nucleic acid binding"/>
    <property type="evidence" value="ECO:0007669"/>
    <property type="project" value="InterPro"/>
</dbReference>
<dbReference type="OrthoDB" id="10047254at2759"/>
<dbReference type="InterPro" id="IPR001584">
    <property type="entry name" value="Integrase_cat-core"/>
</dbReference>
<dbReference type="PANTHER" id="PTHR37984">
    <property type="entry name" value="PROTEIN CBG26694"/>
    <property type="match status" value="1"/>
</dbReference>
<dbReference type="AlphaFoldDB" id="A0A225WFC7"/>
<reference evidence="4" key="1">
    <citation type="submission" date="2017-03" db="EMBL/GenBank/DDBJ databases">
        <title>Phytopthora megakarya and P. palmivora, two closely related causual agents of cacao black pod achieved similar genome size and gene model numbers by different mechanisms.</title>
        <authorList>
            <person name="Ali S."/>
            <person name="Shao J."/>
            <person name="Larry D.J."/>
            <person name="Kronmiller B."/>
            <person name="Shen D."/>
            <person name="Strem M.D."/>
            <person name="Melnick R.L."/>
            <person name="Guiltinan M.J."/>
            <person name="Tyler B.M."/>
            <person name="Meinhardt L.W."/>
            <person name="Bailey B.A."/>
        </authorList>
    </citation>
    <scope>NUCLEOTIDE SEQUENCE [LARGE SCALE GENOMIC DNA]</scope>
    <source>
        <strain evidence="4">zdho120</strain>
    </source>
</reference>
<name>A0A225WFC7_9STRA</name>
<evidence type="ECO:0000313" key="3">
    <source>
        <dbReference type="EMBL" id="OWZ15819.1"/>
    </source>
</evidence>
<dbReference type="SUPFAM" id="SSF53098">
    <property type="entry name" value="Ribonuclease H-like"/>
    <property type="match status" value="1"/>
</dbReference>
<dbReference type="Proteomes" id="UP000198211">
    <property type="component" value="Unassembled WGS sequence"/>
</dbReference>
<keyword evidence="3" id="KW-0808">Transferase</keyword>
<dbReference type="PANTHER" id="PTHR37984:SF5">
    <property type="entry name" value="PROTEIN NYNRIN-LIKE"/>
    <property type="match status" value="1"/>
</dbReference>
<protein>
    <submittedName>
        <fullName evidence="3">Reverse transcriptase</fullName>
    </submittedName>
</protein>
<accession>A0A225WFC7</accession>
<evidence type="ECO:0000259" key="2">
    <source>
        <dbReference type="PROSITE" id="PS50994"/>
    </source>
</evidence>
<keyword evidence="4" id="KW-1185">Reference proteome</keyword>
<dbReference type="InterPro" id="IPR012337">
    <property type="entry name" value="RNaseH-like_sf"/>
</dbReference>
<sequence length="219" mass="25479">MAHWNVDIKARRETHEVVSRLGYSPGNIHAERQFQIVSMDFVIPLPKSRWGNTALPLFQCAFTGFVIAKPMSDSTAFKVAQVFVEFIYRRFGAPSLIRHDRDPRFMSEVFQAFAEMMQSRSRATMGYRSQANEQQERSVKTEMQSRPTSARLGRDCRASSFRHQQLNRHYQKRNTFLLSSRMGCQLENEAMTTSLRHGTPKQSEALTWRREVNRQQEVA</sequence>
<feature type="domain" description="Integrase catalytic" evidence="2">
    <location>
        <begin position="21"/>
        <end position="195"/>
    </location>
</feature>
<dbReference type="Gene3D" id="3.30.420.10">
    <property type="entry name" value="Ribonuclease H-like superfamily/Ribonuclease H"/>
    <property type="match status" value="1"/>
</dbReference>
<evidence type="ECO:0000313" key="4">
    <source>
        <dbReference type="Proteomes" id="UP000198211"/>
    </source>
</evidence>
<comment type="caution">
    <text evidence="3">The sequence shown here is derived from an EMBL/GenBank/DDBJ whole genome shotgun (WGS) entry which is preliminary data.</text>
</comment>
<feature type="region of interest" description="Disordered" evidence="1">
    <location>
        <begin position="127"/>
        <end position="154"/>
    </location>
</feature>
<dbReference type="EMBL" id="NBNE01001046">
    <property type="protein sequence ID" value="OWZ15819.1"/>
    <property type="molecule type" value="Genomic_DNA"/>
</dbReference>
<proteinExistence type="predicted"/>
<organism evidence="3 4">
    <name type="scientific">Phytophthora megakarya</name>
    <dbReference type="NCBI Taxonomy" id="4795"/>
    <lineage>
        <taxon>Eukaryota</taxon>
        <taxon>Sar</taxon>
        <taxon>Stramenopiles</taxon>
        <taxon>Oomycota</taxon>
        <taxon>Peronosporomycetes</taxon>
        <taxon>Peronosporales</taxon>
        <taxon>Peronosporaceae</taxon>
        <taxon>Phytophthora</taxon>
    </lineage>
</organism>
<evidence type="ECO:0000256" key="1">
    <source>
        <dbReference type="SAM" id="MobiDB-lite"/>
    </source>
</evidence>
<dbReference type="InterPro" id="IPR036397">
    <property type="entry name" value="RNaseH_sf"/>
</dbReference>
<dbReference type="InterPro" id="IPR050951">
    <property type="entry name" value="Retrovirus_Pol_polyprotein"/>
</dbReference>
<keyword evidence="3" id="KW-0695">RNA-directed DNA polymerase</keyword>
<dbReference type="PROSITE" id="PS50994">
    <property type="entry name" value="INTEGRASE"/>
    <property type="match status" value="1"/>
</dbReference>
<dbReference type="GO" id="GO:0003964">
    <property type="term" value="F:RNA-directed DNA polymerase activity"/>
    <property type="evidence" value="ECO:0007669"/>
    <property type="project" value="UniProtKB-KW"/>
</dbReference>
<dbReference type="GO" id="GO:0015074">
    <property type="term" value="P:DNA integration"/>
    <property type="evidence" value="ECO:0007669"/>
    <property type="project" value="InterPro"/>
</dbReference>
<keyword evidence="3" id="KW-0548">Nucleotidyltransferase</keyword>
<gene>
    <name evidence="3" type="ORF">PHMEG_00010466</name>
</gene>